<name>A0ABX1JJU1_9MICC</name>
<evidence type="ECO:0000259" key="2">
    <source>
        <dbReference type="Pfam" id="PF26572"/>
    </source>
</evidence>
<gene>
    <name evidence="3" type="ORF">HER39_02365</name>
</gene>
<evidence type="ECO:0000313" key="3">
    <source>
        <dbReference type="EMBL" id="NKX49441.1"/>
    </source>
</evidence>
<dbReference type="InterPro" id="IPR058323">
    <property type="entry name" value="DUF8010"/>
</dbReference>
<dbReference type="Proteomes" id="UP000523795">
    <property type="component" value="Unassembled WGS sequence"/>
</dbReference>
<feature type="domain" description="DUF8185" evidence="2">
    <location>
        <begin position="114"/>
        <end position="217"/>
    </location>
</feature>
<reference evidence="3 4" key="1">
    <citation type="submission" date="2020-04" db="EMBL/GenBank/DDBJ databases">
        <authorList>
            <person name="Liu S."/>
        </authorList>
    </citation>
    <scope>NUCLEOTIDE SEQUENCE [LARGE SCALE GENOMIC DNA]</scope>
    <source>
        <strain evidence="3 4">CGMCC 1.15091</strain>
    </source>
</reference>
<sequence length="224" mass="22733">MAASDALVLADAQVAADLRTFVSRARAADDGAIHLSASGTVLAAYVCLMRPRFLGEAVPTILGLRTMRLAEPAVADLTVPLSSVADRLARMSAGDAVLPLPPTRVAESWAGVLPPRSGWSRVGQLPSGLLEEAARAGARQIAEAVPQSAGRPVVEGLRSTAWGAPLADPAAGTPVPAGAAFAALSLGFLDGRDVSVSTSGRWTRPSTGRGHVLVCSGASLQGLG</sequence>
<dbReference type="Pfam" id="PF26572">
    <property type="entry name" value="DUF8185"/>
    <property type="match status" value="1"/>
</dbReference>
<organism evidence="3 4">
    <name type="scientific">Arthrobacter deserti</name>
    <dbReference type="NCBI Taxonomy" id="1742687"/>
    <lineage>
        <taxon>Bacteria</taxon>
        <taxon>Bacillati</taxon>
        <taxon>Actinomycetota</taxon>
        <taxon>Actinomycetes</taxon>
        <taxon>Micrococcales</taxon>
        <taxon>Micrococcaceae</taxon>
        <taxon>Arthrobacter</taxon>
    </lineage>
</organism>
<dbReference type="Pfam" id="PF26035">
    <property type="entry name" value="DUF8010"/>
    <property type="match status" value="1"/>
</dbReference>
<evidence type="ECO:0000259" key="1">
    <source>
        <dbReference type="Pfam" id="PF26035"/>
    </source>
</evidence>
<protein>
    <submittedName>
        <fullName evidence="3">Uncharacterized protein</fullName>
    </submittedName>
</protein>
<comment type="caution">
    <text evidence="3">The sequence shown here is derived from an EMBL/GenBank/DDBJ whole genome shotgun (WGS) entry which is preliminary data.</text>
</comment>
<dbReference type="InterPro" id="IPR058498">
    <property type="entry name" value="DUF8185"/>
</dbReference>
<keyword evidence="4" id="KW-1185">Reference proteome</keyword>
<accession>A0ABX1JJU1</accession>
<proteinExistence type="predicted"/>
<dbReference type="EMBL" id="JAAZSR010000017">
    <property type="protein sequence ID" value="NKX49441.1"/>
    <property type="molecule type" value="Genomic_DNA"/>
</dbReference>
<evidence type="ECO:0000313" key="4">
    <source>
        <dbReference type="Proteomes" id="UP000523795"/>
    </source>
</evidence>
<feature type="domain" description="DUF8010" evidence="1">
    <location>
        <begin position="5"/>
        <end position="108"/>
    </location>
</feature>